<accession>A0A4V2J345</accession>
<proteinExistence type="predicted"/>
<dbReference type="SFLD" id="SFLDS00001">
    <property type="entry name" value="Enolase"/>
    <property type="match status" value="1"/>
</dbReference>
<reference evidence="4 5" key="1">
    <citation type="submission" date="2019-02" db="EMBL/GenBank/DDBJ databases">
        <title>Paenibacillus sp. nov., isolated from surface-sterilized tissue of Thalictrum simplex L.</title>
        <authorList>
            <person name="Tuo L."/>
        </authorList>
    </citation>
    <scope>NUCLEOTIDE SEQUENCE [LARGE SCALE GENOMIC DNA]</scope>
    <source>
        <strain evidence="4 5">N2SHLJ1</strain>
    </source>
</reference>
<sequence length="381" mass="42731">MAASCGLWPVRVHITEGGKNLKITDIICYKTDGLFYVKVETDEGVSGFGESSPMRPDVLAQIMTTVVKPQVIGMDPFDGELIEERVMRKNYKISGQMLASTFSGLEIALWDLKGRYLKQRVYNLLGGLYRNRIPLYASSMSRDLTHEEEADKVRDAISRLGVKAVKIKVGPRYGTGLPVDLADDEKKVKAAREAIGPDCRLMIDGNSSYTYIQAVQLFERIKQYDIHHFEEPCPYFDIETYVKLAHTLPVPIHVGEQDWNLFTFRDFISRGACHLYAADPVKCGGLSSAKRAAALCRAFGIHYVPHNTTRGVGFAAALHLAASSPECSSYYEYNIEKSTTRERYLKEPFRVENGYIVVPEGHGLGIELDEEKMEATLDVVR</sequence>
<dbReference type="AlphaFoldDB" id="A0A4V2J345"/>
<dbReference type="GO" id="GO:0046872">
    <property type="term" value="F:metal ion binding"/>
    <property type="evidence" value="ECO:0007669"/>
    <property type="project" value="UniProtKB-KW"/>
</dbReference>
<evidence type="ECO:0000313" key="5">
    <source>
        <dbReference type="Proteomes" id="UP000293142"/>
    </source>
</evidence>
<feature type="domain" description="Mandelate racemase/muconate lactonizing enzyme C-terminal" evidence="3">
    <location>
        <begin position="146"/>
        <end position="251"/>
    </location>
</feature>
<dbReference type="CDD" id="cd03316">
    <property type="entry name" value="MR_like"/>
    <property type="match status" value="1"/>
</dbReference>
<evidence type="ECO:0000256" key="2">
    <source>
        <dbReference type="ARBA" id="ARBA00023239"/>
    </source>
</evidence>
<evidence type="ECO:0000313" key="4">
    <source>
        <dbReference type="EMBL" id="TBL69699.1"/>
    </source>
</evidence>
<dbReference type="InterPro" id="IPR036849">
    <property type="entry name" value="Enolase-like_C_sf"/>
</dbReference>
<dbReference type="Gene3D" id="3.20.20.120">
    <property type="entry name" value="Enolase-like C-terminal domain"/>
    <property type="match status" value="1"/>
</dbReference>
<dbReference type="InterPro" id="IPR013341">
    <property type="entry name" value="Mandelate_racemase_N_dom"/>
</dbReference>
<dbReference type="PANTHER" id="PTHR48080:SF2">
    <property type="entry name" value="D-GALACTONATE DEHYDRATASE"/>
    <property type="match status" value="1"/>
</dbReference>
<evidence type="ECO:0000256" key="1">
    <source>
        <dbReference type="ARBA" id="ARBA00022723"/>
    </source>
</evidence>
<dbReference type="InterPro" id="IPR013342">
    <property type="entry name" value="Mandelate_racemase_C"/>
</dbReference>
<dbReference type="Pfam" id="PF02746">
    <property type="entry name" value="MR_MLE_N"/>
    <property type="match status" value="1"/>
</dbReference>
<keyword evidence="5" id="KW-1185">Reference proteome</keyword>
<dbReference type="Gene3D" id="3.30.390.10">
    <property type="entry name" value="Enolase-like, N-terminal domain"/>
    <property type="match status" value="1"/>
</dbReference>
<dbReference type="InterPro" id="IPR029017">
    <property type="entry name" value="Enolase-like_N"/>
</dbReference>
<name>A0A4V2J345_9BACL</name>
<dbReference type="InterPro" id="IPR034593">
    <property type="entry name" value="DgoD-like"/>
</dbReference>
<comment type="caution">
    <text evidence="4">The sequence shown here is derived from an EMBL/GenBank/DDBJ whole genome shotgun (WGS) entry which is preliminary data.</text>
</comment>
<dbReference type="Pfam" id="PF13378">
    <property type="entry name" value="MR_MLE_C"/>
    <property type="match status" value="1"/>
</dbReference>
<dbReference type="GO" id="GO:0016829">
    <property type="term" value="F:lyase activity"/>
    <property type="evidence" value="ECO:0007669"/>
    <property type="project" value="UniProtKB-KW"/>
</dbReference>
<dbReference type="PANTHER" id="PTHR48080">
    <property type="entry name" value="D-GALACTONATE DEHYDRATASE-RELATED"/>
    <property type="match status" value="1"/>
</dbReference>
<dbReference type="InterPro" id="IPR029065">
    <property type="entry name" value="Enolase_C-like"/>
</dbReference>
<keyword evidence="1" id="KW-0479">Metal-binding</keyword>
<dbReference type="Proteomes" id="UP000293142">
    <property type="component" value="Unassembled WGS sequence"/>
</dbReference>
<protein>
    <submittedName>
        <fullName evidence="4">Mandelate racemase/muconate lactonizing enzyme family protein</fullName>
    </submittedName>
</protein>
<gene>
    <name evidence="4" type="ORF">EYB31_35560</name>
</gene>
<keyword evidence="2" id="KW-0456">Lyase</keyword>
<dbReference type="EMBL" id="SIRE01000037">
    <property type="protein sequence ID" value="TBL69699.1"/>
    <property type="molecule type" value="Genomic_DNA"/>
</dbReference>
<dbReference type="SUPFAM" id="SSF54826">
    <property type="entry name" value="Enolase N-terminal domain-like"/>
    <property type="match status" value="1"/>
</dbReference>
<dbReference type="OrthoDB" id="9774531at2"/>
<dbReference type="SUPFAM" id="SSF51604">
    <property type="entry name" value="Enolase C-terminal domain-like"/>
    <property type="match status" value="1"/>
</dbReference>
<evidence type="ECO:0000259" key="3">
    <source>
        <dbReference type="SMART" id="SM00922"/>
    </source>
</evidence>
<organism evidence="4 5">
    <name type="scientific">Paenibacillus thalictri</name>
    <dbReference type="NCBI Taxonomy" id="2527873"/>
    <lineage>
        <taxon>Bacteria</taxon>
        <taxon>Bacillati</taxon>
        <taxon>Bacillota</taxon>
        <taxon>Bacilli</taxon>
        <taxon>Bacillales</taxon>
        <taxon>Paenibacillaceae</taxon>
        <taxon>Paenibacillus</taxon>
    </lineage>
</organism>
<dbReference type="SMART" id="SM00922">
    <property type="entry name" value="MR_MLE"/>
    <property type="match status" value="1"/>
</dbReference>
<dbReference type="SFLD" id="SFLDG00179">
    <property type="entry name" value="mandelate_racemase"/>
    <property type="match status" value="1"/>
</dbReference>